<dbReference type="EMBL" id="CP017715">
    <property type="protein sequence ID" value="AOY88136.1"/>
    <property type="molecule type" value="Genomic_DNA"/>
</dbReference>
<gene>
    <name evidence="1" type="ORF">BKP64_08110</name>
</gene>
<keyword evidence="2" id="KW-1185">Reference proteome</keyword>
<proteinExistence type="predicted"/>
<organism evidence="1 2">
    <name type="scientific">Marinobacter salinus</name>
    <dbReference type="NCBI Taxonomy" id="1874317"/>
    <lineage>
        <taxon>Bacteria</taxon>
        <taxon>Pseudomonadati</taxon>
        <taxon>Pseudomonadota</taxon>
        <taxon>Gammaproteobacteria</taxon>
        <taxon>Pseudomonadales</taxon>
        <taxon>Marinobacteraceae</taxon>
        <taxon>Marinobacter</taxon>
    </lineage>
</organism>
<sequence>MMFHHLIARRETLRQTRIWDKDISAGNVAKADIGMSPLSDKTVIFQGVSHTCAQNLAGLSQS</sequence>
<dbReference type="KEGG" id="msq:BKP64_08110"/>
<evidence type="ECO:0000313" key="1">
    <source>
        <dbReference type="EMBL" id="AOY88136.1"/>
    </source>
</evidence>
<name>A0A1D9GKG1_9GAMM</name>
<dbReference type="STRING" id="1874317.BKP64_08110"/>
<protein>
    <submittedName>
        <fullName evidence="1">Uncharacterized protein</fullName>
    </submittedName>
</protein>
<dbReference type="AlphaFoldDB" id="A0A1D9GKG1"/>
<reference evidence="1 2" key="1">
    <citation type="submission" date="2016-10" db="EMBL/GenBank/DDBJ databases">
        <title>Marinobacter salinus sp. nov., a moderately halophilic bacterium isolated from a tidal flat environment.</title>
        <authorList>
            <person name="Park S.-J."/>
        </authorList>
    </citation>
    <scope>NUCLEOTIDE SEQUENCE [LARGE SCALE GENOMIC DNA]</scope>
    <source>
        <strain evidence="1 2">Hb8</strain>
    </source>
</reference>
<evidence type="ECO:0000313" key="2">
    <source>
        <dbReference type="Proteomes" id="UP000177445"/>
    </source>
</evidence>
<dbReference type="Proteomes" id="UP000177445">
    <property type="component" value="Chromosome"/>
</dbReference>
<accession>A0A1D9GKG1</accession>